<comment type="caution">
    <text evidence="4">The sequence shown here is derived from an EMBL/GenBank/DDBJ whole genome shotgun (WGS) entry which is preliminary data.</text>
</comment>
<dbReference type="Pfam" id="PF22053">
    <property type="entry name" value="DUF6938"/>
    <property type="match status" value="1"/>
</dbReference>
<name>A0A9N8HE56_9STRA</name>
<keyword evidence="1" id="KW-1133">Transmembrane helix</keyword>
<evidence type="ECO:0000313" key="4">
    <source>
        <dbReference type="EMBL" id="CAB9510881.1"/>
    </source>
</evidence>
<gene>
    <name evidence="4" type="ORF">SEMRO_457_G146930.1</name>
</gene>
<dbReference type="InterPro" id="IPR054218">
    <property type="entry name" value="DUF6938"/>
</dbReference>
<feature type="domain" description="DUF6937" evidence="2">
    <location>
        <begin position="148"/>
        <end position="311"/>
    </location>
</feature>
<dbReference type="OrthoDB" id="429012at2759"/>
<evidence type="ECO:0000259" key="2">
    <source>
        <dbReference type="Pfam" id="PF22052"/>
    </source>
</evidence>
<evidence type="ECO:0000259" key="3">
    <source>
        <dbReference type="Pfam" id="PF22053"/>
    </source>
</evidence>
<dbReference type="InterPro" id="IPR054217">
    <property type="entry name" value="DUF6937"/>
</dbReference>
<accession>A0A9N8HE56</accession>
<keyword evidence="1" id="KW-0812">Transmembrane</keyword>
<dbReference type="EMBL" id="CAICTM010000456">
    <property type="protein sequence ID" value="CAB9510881.1"/>
    <property type="molecule type" value="Genomic_DNA"/>
</dbReference>
<reference evidence="4" key="1">
    <citation type="submission" date="2020-06" db="EMBL/GenBank/DDBJ databases">
        <authorList>
            <consortium name="Plant Systems Biology data submission"/>
        </authorList>
    </citation>
    <scope>NUCLEOTIDE SEQUENCE</scope>
    <source>
        <strain evidence="4">D6</strain>
    </source>
</reference>
<keyword evidence="1" id="KW-0472">Membrane</keyword>
<feature type="transmembrane region" description="Helical" evidence="1">
    <location>
        <begin position="23"/>
        <end position="45"/>
    </location>
</feature>
<evidence type="ECO:0000313" key="5">
    <source>
        <dbReference type="Proteomes" id="UP001153069"/>
    </source>
</evidence>
<organism evidence="4 5">
    <name type="scientific">Seminavis robusta</name>
    <dbReference type="NCBI Taxonomy" id="568900"/>
    <lineage>
        <taxon>Eukaryota</taxon>
        <taxon>Sar</taxon>
        <taxon>Stramenopiles</taxon>
        <taxon>Ochrophyta</taxon>
        <taxon>Bacillariophyta</taxon>
        <taxon>Bacillariophyceae</taxon>
        <taxon>Bacillariophycidae</taxon>
        <taxon>Naviculales</taxon>
        <taxon>Naviculaceae</taxon>
        <taxon>Seminavis</taxon>
    </lineage>
</organism>
<protein>
    <submittedName>
        <fullName evidence="4">Uncharacterized protein</fullName>
    </submittedName>
</protein>
<proteinExistence type="predicted"/>
<dbReference type="AlphaFoldDB" id="A0A9N8HE56"/>
<sequence length="565" mass="61433">MESKGAIMDVVTNLLNGQGNKDVVTIALTAVGGLLVGGFISYKALDMWAKAEYERLLNNPKTECDIDAHVGAPKQNPVSALKVVVAQKAQLGGRQASLEAIPLECFPSPYISGLNVTRREGGEAPSAAGGKPVDPKDVQKLQDFLKSASDSGKKPIVVATIRMGFGHHRLAYSTVSWALGQGYPTIFHDLLNISSDEADLLASTDDLYSKLSRLSSEMGGIIETMLGTLLLQGDADALRVANLTAAHLQPLLLAYPKDIPIITTHQVVALAAVAAGFKNVVNLVVDNYPQWFLTVPKTKNMMQGPVNYQSFLRMGIKHQEVVYAGHWCPKEMVDNIDVDCQRRIARAKKGFGDNGGKVQPRRVLIPVGGAGAQKTYISNFLRNVADLVTGGKLQLFLNAGDHKHMKASFTEVLAELKLDYDIVDSMDDLTKFQENLLASETNEPKKAITLFAYEEYIPAVVTTDILCRVSDVLACKPSEMAFYCVPKLMLRRVGEHEAFSAKRASELGDGTVEAREVSDAREFLDLFLASPDVLVQMNDCIMKNNQIGIYSGCKVAVETVVQMAS</sequence>
<dbReference type="Proteomes" id="UP001153069">
    <property type="component" value="Unassembled WGS sequence"/>
</dbReference>
<evidence type="ECO:0000256" key="1">
    <source>
        <dbReference type="SAM" id="Phobius"/>
    </source>
</evidence>
<keyword evidence="5" id="KW-1185">Reference proteome</keyword>
<feature type="domain" description="DUF6938" evidence="3">
    <location>
        <begin position="317"/>
        <end position="560"/>
    </location>
</feature>
<dbReference type="Pfam" id="PF22052">
    <property type="entry name" value="DUF6937"/>
    <property type="match status" value="1"/>
</dbReference>